<dbReference type="AlphaFoldDB" id="A0A366IGQ2"/>
<dbReference type="Pfam" id="PF13361">
    <property type="entry name" value="UvrD_C"/>
    <property type="match status" value="1"/>
</dbReference>
<comment type="similarity">
    <text evidence="1 11">Belongs to the helicase family. UvrD subfamily.</text>
</comment>
<dbReference type="EMBL" id="QNRX01000001">
    <property type="protein sequence ID" value="RBP70000.1"/>
    <property type="molecule type" value="Genomic_DNA"/>
</dbReference>
<dbReference type="InterPro" id="IPR027417">
    <property type="entry name" value="P-loop_NTPase"/>
</dbReference>
<evidence type="ECO:0000256" key="2">
    <source>
        <dbReference type="ARBA" id="ARBA00022741"/>
    </source>
</evidence>
<evidence type="ECO:0000313" key="15">
    <source>
        <dbReference type="Proteomes" id="UP000253490"/>
    </source>
</evidence>
<dbReference type="EC" id="5.6.2.4" evidence="11"/>
<dbReference type="OrthoDB" id="9810135at2"/>
<dbReference type="PANTHER" id="PTHR11070:SF2">
    <property type="entry name" value="ATP-DEPENDENT DNA HELICASE SRS2"/>
    <property type="match status" value="1"/>
</dbReference>
<dbReference type="InterPro" id="IPR005751">
    <property type="entry name" value="ATP-dep_DNA_helicase_PcrA"/>
</dbReference>
<feature type="domain" description="UvrD-like helicase C-terminal" evidence="13">
    <location>
        <begin position="286"/>
        <end position="561"/>
    </location>
</feature>
<evidence type="ECO:0000256" key="7">
    <source>
        <dbReference type="ARBA" id="ARBA00023235"/>
    </source>
</evidence>
<reference evidence="14 15" key="1">
    <citation type="submission" date="2018-06" db="EMBL/GenBank/DDBJ databases">
        <title>Genomic Encyclopedia of Type Strains, Phase IV (KMG-IV): sequencing the most valuable type-strain genomes for metagenomic binning, comparative biology and taxonomic classification.</title>
        <authorList>
            <person name="Goeker M."/>
        </authorList>
    </citation>
    <scope>NUCLEOTIDE SEQUENCE [LARGE SCALE GENOMIC DNA]</scope>
    <source>
        <strain evidence="14 15">DSM 22112</strain>
    </source>
</reference>
<dbReference type="Proteomes" id="UP000253490">
    <property type="component" value="Unassembled WGS sequence"/>
</dbReference>
<dbReference type="InterPro" id="IPR000212">
    <property type="entry name" value="DNA_helicase_UvrD/REP"/>
</dbReference>
<evidence type="ECO:0000256" key="6">
    <source>
        <dbReference type="ARBA" id="ARBA00023125"/>
    </source>
</evidence>
<dbReference type="GO" id="GO:0016887">
    <property type="term" value="F:ATP hydrolysis activity"/>
    <property type="evidence" value="ECO:0007669"/>
    <property type="project" value="RHEA"/>
</dbReference>
<dbReference type="InterPro" id="IPR013986">
    <property type="entry name" value="DExx_box_DNA_helicase_dom_sf"/>
</dbReference>
<dbReference type="PROSITE" id="PS51217">
    <property type="entry name" value="UVRD_HELICASE_CTER"/>
    <property type="match status" value="1"/>
</dbReference>
<feature type="binding site" evidence="10">
    <location>
        <begin position="26"/>
        <end position="33"/>
    </location>
    <ligand>
        <name>ATP</name>
        <dbReference type="ChEBI" id="CHEBI:30616"/>
    </ligand>
</feature>
<evidence type="ECO:0000256" key="11">
    <source>
        <dbReference type="RuleBase" id="RU364053"/>
    </source>
</evidence>
<dbReference type="GO" id="GO:0033202">
    <property type="term" value="C:DNA helicase complex"/>
    <property type="evidence" value="ECO:0007669"/>
    <property type="project" value="TreeGrafter"/>
</dbReference>
<dbReference type="PANTHER" id="PTHR11070">
    <property type="entry name" value="UVRD / RECB / PCRA DNA HELICASE FAMILY MEMBER"/>
    <property type="match status" value="1"/>
</dbReference>
<evidence type="ECO:0000259" key="13">
    <source>
        <dbReference type="PROSITE" id="PS51217"/>
    </source>
</evidence>
<evidence type="ECO:0000256" key="9">
    <source>
        <dbReference type="ARBA" id="ARBA00048988"/>
    </source>
</evidence>
<feature type="domain" description="UvrD-like helicase ATP-binding" evidence="12">
    <location>
        <begin position="5"/>
        <end position="285"/>
    </location>
</feature>
<dbReference type="GO" id="GO:0003677">
    <property type="term" value="F:DNA binding"/>
    <property type="evidence" value="ECO:0007669"/>
    <property type="project" value="UniProtKB-KW"/>
</dbReference>
<proteinExistence type="inferred from homology"/>
<dbReference type="RefSeq" id="WP_113919214.1">
    <property type="nucleotide sequence ID" value="NZ_QNRX01000001.1"/>
</dbReference>
<evidence type="ECO:0000256" key="5">
    <source>
        <dbReference type="ARBA" id="ARBA00022840"/>
    </source>
</evidence>
<comment type="caution">
    <text evidence="14">The sequence shown here is derived from an EMBL/GenBank/DDBJ whole genome shotgun (WGS) entry which is preliminary data.</text>
</comment>
<gene>
    <name evidence="14" type="ORF">DES36_10151</name>
</gene>
<dbReference type="Gene3D" id="1.10.486.10">
    <property type="entry name" value="PCRA, domain 4"/>
    <property type="match status" value="1"/>
</dbReference>
<dbReference type="SUPFAM" id="SSF52540">
    <property type="entry name" value="P-loop containing nucleoside triphosphate hydrolases"/>
    <property type="match status" value="1"/>
</dbReference>
<dbReference type="InterPro" id="IPR014016">
    <property type="entry name" value="UvrD-like_ATP-bd"/>
</dbReference>
<dbReference type="GO" id="GO:0043138">
    <property type="term" value="F:3'-5' DNA helicase activity"/>
    <property type="evidence" value="ECO:0007669"/>
    <property type="project" value="UniProtKB-EC"/>
</dbReference>
<protein>
    <recommendedName>
        <fullName evidence="11">ATP-dependent DNA helicase</fullName>
        <ecNumber evidence="11">5.6.2.4</ecNumber>
    </recommendedName>
</protein>
<dbReference type="Pfam" id="PF21196">
    <property type="entry name" value="PcrA_UvrD_tudor"/>
    <property type="match status" value="1"/>
</dbReference>
<dbReference type="GO" id="GO:0005829">
    <property type="term" value="C:cytosol"/>
    <property type="evidence" value="ECO:0007669"/>
    <property type="project" value="TreeGrafter"/>
</dbReference>
<dbReference type="Gene3D" id="1.10.10.160">
    <property type="match status" value="1"/>
</dbReference>
<dbReference type="CDD" id="cd17932">
    <property type="entry name" value="DEXQc_UvrD"/>
    <property type="match status" value="1"/>
</dbReference>
<keyword evidence="2 10" id="KW-0547">Nucleotide-binding</keyword>
<dbReference type="FunFam" id="1.10.486.10:FF:000003">
    <property type="entry name" value="ATP-dependent DNA helicase"/>
    <property type="match status" value="1"/>
</dbReference>
<evidence type="ECO:0000256" key="4">
    <source>
        <dbReference type="ARBA" id="ARBA00022806"/>
    </source>
</evidence>
<evidence type="ECO:0000256" key="8">
    <source>
        <dbReference type="ARBA" id="ARBA00034617"/>
    </source>
</evidence>
<dbReference type="CDD" id="cd18807">
    <property type="entry name" value="SF1_C_UvrD"/>
    <property type="match status" value="1"/>
</dbReference>
<accession>A0A366IGQ2</accession>
<dbReference type="PROSITE" id="PS51198">
    <property type="entry name" value="UVRD_HELICASE_ATP_BIND"/>
    <property type="match status" value="1"/>
</dbReference>
<evidence type="ECO:0000256" key="10">
    <source>
        <dbReference type="PROSITE-ProRule" id="PRU00560"/>
    </source>
</evidence>
<dbReference type="GO" id="GO:0005524">
    <property type="term" value="F:ATP binding"/>
    <property type="evidence" value="ECO:0007669"/>
    <property type="project" value="UniProtKB-UniRule"/>
</dbReference>
<dbReference type="InterPro" id="IPR014017">
    <property type="entry name" value="DNA_helicase_UvrD-like_C"/>
</dbReference>
<organism evidence="14 15">
    <name type="scientific">Alkalibaculum bacchi</name>
    <dbReference type="NCBI Taxonomy" id="645887"/>
    <lineage>
        <taxon>Bacteria</taxon>
        <taxon>Bacillati</taxon>
        <taxon>Bacillota</taxon>
        <taxon>Clostridia</taxon>
        <taxon>Eubacteriales</taxon>
        <taxon>Eubacteriaceae</taxon>
        <taxon>Alkalibaculum</taxon>
    </lineage>
</organism>
<keyword evidence="3 10" id="KW-0378">Hydrolase</keyword>
<evidence type="ECO:0000313" key="14">
    <source>
        <dbReference type="EMBL" id="RBP70000.1"/>
    </source>
</evidence>
<dbReference type="NCBIfam" id="TIGR01073">
    <property type="entry name" value="pcrA"/>
    <property type="match status" value="1"/>
</dbReference>
<dbReference type="GO" id="GO:0000725">
    <property type="term" value="P:recombinational repair"/>
    <property type="evidence" value="ECO:0007669"/>
    <property type="project" value="TreeGrafter"/>
</dbReference>
<evidence type="ECO:0000256" key="1">
    <source>
        <dbReference type="ARBA" id="ARBA00009922"/>
    </source>
</evidence>
<keyword evidence="15" id="KW-1185">Reference proteome</keyword>
<keyword evidence="6 11" id="KW-0238">DNA-binding</keyword>
<name>A0A366IGQ2_9FIRM</name>
<keyword evidence="7" id="KW-0413">Isomerase</keyword>
<sequence>MNLLEGLNQMQQKAVLHTEGPLLILAGAGSGKTRTIIHRIAHIIQSGKGRADQILALTFTNKAAQEMKERMVKMEVSHVDRIWMSTFHSLCAKLLRFHAHLLGYERSFVIYDSADQKNVIKDCYKELNIDEKSFTIGSVTSAISQAKEKGTSPEKFLRENEGDFKGEKIAQIYKLYQNKLISNNAMDFDDLLVNVVNLFRQNAEVLQYYQDKFKYIVVDEYQDTNPIQYHIVKMLADNHQNICVCGDDDQSIYGFRGADIRNILEFEKDFDYAEIIRLEQNYRSSSTIIDAANSVIQNNPKRKAKEMWTDNPEGERIEIKQLFGEREEADYIASEISKLVRETDCNYGSIAILYRTNAQSRVFEESFMGRGIPYQIIGGLKFYSRMEIKDILSYLTLIENHKDDVSFKRVINMPKRGLGNATIEKLQEFADFKGMSLFEVVLNIEEMVGLSKAVMNKLIIFSDMMKGFIEIKNSLSLSQLIDNIMHTTGYMDMLKEGKVENGQSRIENLQELISSAVEFESNSDDVSLTAFLENVSLVADIDDYSEGQGQVKLMTLHNAKGLEFPVVFMPGLEDGIFPHSRSLNDDNELHEERRLCYVGITRAREKLYMTYTNYRKLYGRTSYNPRSRFLDEIPADFISGDVEKQSTFTETETSQKGIINKNSIYQQLNRMQHTYPHQSEKKSSKGDIKEGTKVNHAKWGMGTVINISGHGDNAIASIAFPGMGIKKVALSMAPIVIVE</sequence>
<dbReference type="Pfam" id="PF00580">
    <property type="entry name" value="UvrD-helicase"/>
    <property type="match status" value="1"/>
</dbReference>
<comment type="catalytic activity">
    <reaction evidence="9 11">
        <text>ATP + H2O = ADP + phosphate + H(+)</text>
        <dbReference type="Rhea" id="RHEA:13065"/>
        <dbReference type="ChEBI" id="CHEBI:15377"/>
        <dbReference type="ChEBI" id="CHEBI:15378"/>
        <dbReference type="ChEBI" id="CHEBI:30616"/>
        <dbReference type="ChEBI" id="CHEBI:43474"/>
        <dbReference type="ChEBI" id="CHEBI:456216"/>
        <dbReference type="EC" id="5.6.2.4"/>
    </reaction>
</comment>
<dbReference type="GO" id="GO:0009314">
    <property type="term" value="P:response to radiation"/>
    <property type="evidence" value="ECO:0007669"/>
    <property type="project" value="UniProtKB-ARBA"/>
</dbReference>
<evidence type="ECO:0000259" key="12">
    <source>
        <dbReference type="PROSITE" id="PS51198"/>
    </source>
</evidence>
<dbReference type="Gene3D" id="3.40.50.300">
    <property type="entry name" value="P-loop containing nucleotide triphosphate hydrolases"/>
    <property type="match status" value="2"/>
</dbReference>
<keyword evidence="5 10" id="KW-0067">ATP-binding</keyword>
<dbReference type="GO" id="GO:0006260">
    <property type="term" value="P:DNA replication"/>
    <property type="evidence" value="ECO:0007669"/>
    <property type="project" value="InterPro"/>
</dbReference>
<dbReference type="FunFam" id="1.10.10.160:FF:000001">
    <property type="entry name" value="ATP-dependent DNA helicase"/>
    <property type="match status" value="1"/>
</dbReference>
<keyword evidence="4 10" id="KW-0347">Helicase</keyword>
<comment type="catalytic activity">
    <reaction evidence="8">
        <text>Couples ATP hydrolysis with the unwinding of duplex DNA by translocating in the 3'-5' direction.</text>
        <dbReference type="EC" id="5.6.2.4"/>
    </reaction>
</comment>
<evidence type="ECO:0000256" key="3">
    <source>
        <dbReference type="ARBA" id="ARBA00022801"/>
    </source>
</evidence>